<dbReference type="AlphaFoldDB" id="A0A1D4HUJ9"/>
<dbReference type="GO" id="GO:0016020">
    <property type="term" value="C:membrane"/>
    <property type="evidence" value="ECO:0007669"/>
    <property type="project" value="InterPro"/>
</dbReference>
<comment type="catalytic activity">
    <reaction evidence="1">
        <text>dihydroxyacetone + phosphoenolpyruvate = dihydroxyacetone phosphate + pyruvate</text>
        <dbReference type="Rhea" id="RHEA:18381"/>
        <dbReference type="ChEBI" id="CHEBI:15361"/>
        <dbReference type="ChEBI" id="CHEBI:16016"/>
        <dbReference type="ChEBI" id="CHEBI:57642"/>
        <dbReference type="ChEBI" id="CHEBI:58702"/>
        <dbReference type="EC" id="2.7.1.121"/>
    </reaction>
</comment>
<evidence type="ECO:0000313" key="10">
    <source>
        <dbReference type="Proteomes" id="UP000095768"/>
    </source>
</evidence>
<dbReference type="RefSeq" id="WP_069994312.1">
    <property type="nucleotide sequence ID" value="NZ_FMPG01000001.1"/>
</dbReference>
<dbReference type="GO" id="GO:0009401">
    <property type="term" value="P:phosphoenolpyruvate-dependent sugar phosphotransferase system"/>
    <property type="evidence" value="ECO:0007669"/>
    <property type="project" value="InterPro"/>
</dbReference>
<evidence type="ECO:0000259" key="6">
    <source>
        <dbReference type="PROSITE" id="PS51096"/>
    </source>
</evidence>
<dbReference type="GO" id="GO:0047324">
    <property type="term" value="F:phosphoenolpyruvate-glycerone phosphotransferase activity"/>
    <property type="evidence" value="ECO:0007669"/>
    <property type="project" value="UniProtKB-EC"/>
</dbReference>
<dbReference type="Gene3D" id="3.40.50.510">
    <property type="entry name" value="Phosphotransferase system, mannose-type IIA component"/>
    <property type="match status" value="1"/>
</dbReference>
<reference evidence="8 10" key="2">
    <citation type="submission" date="2016-09" db="EMBL/GenBank/DDBJ databases">
        <authorList>
            <consortium name="Pathogen Informatics"/>
        </authorList>
    </citation>
    <scope>NUCLEOTIDE SEQUENCE [LARGE SCALE GENOMIC DNA]</scope>
    <source>
        <strain evidence="8 10">82B</strain>
    </source>
</reference>
<dbReference type="NCBIfam" id="TIGR02364">
    <property type="entry name" value="dha_pts"/>
    <property type="match status" value="1"/>
</dbReference>
<keyword evidence="4 8" id="KW-0808">Transferase</keyword>
<dbReference type="GO" id="GO:0019563">
    <property type="term" value="P:glycerol catabolic process"/>
    <property type="evidence" value="ECO:0007669"/>
    <property type="project" value="InterPro"/>
</dbReference>
<accession>A0A1D4HUJ9</accession>
<protein>
    <recommendedName>
        <fullName evidence="3">phosphoenolpyruvate--glycerone phosphotransferase</fullName>
        <ecNumber evidence="3">2.7.1.121</ecNumber>
    </recommendedName>
</protein>
<evidence type="ECO:0000313" key="8">
    <source>
        <dbReference type="EMBL" id="SCS40967.1"/>
    </source>
</evidence>
<dbReference type="EC" id="2.7.1.121" evidence="3"/>
<dbReference type="Proteomes" id="UP000095768">
    <property type="component" value="Unassembled WGS sequence"/>
</dbReference>
<name>A0A1D4HUJ9_9STAP</name>
<proteinExistence type="predicted"/>
<dbReference type="InterPro" id="IPR004701">
    <property type="entry name" value="PTS_EIIA_man-typ"/>
</dbReference>
<gene>
    <name evidence="8" type="primary">dhaM</name>
    <name evidence="8" type="ORF">SAMEA2297795_00461</name>
    <name evidence="7" type="ORF">SAMEA2297796_00164</name>
</gene>
<dbReference type="InterPro" id="IPR036662">
    <property type="entry name" value="PTS_EIIA_man-typ_sf"/>
</dbReference>
<feature type="domain" description="PTS EIIA type-4" evidence="6">
    <location>
        <begin position="1"/>
        <end position="120"/>
    </location>
</feature>
<dbReference type="PANTHER" id="PTHR38594">
    <property type="entry name" value="PEP-DEPENDENT DIHYDROXYACETONE KINASE, PHOSPHORYL DONOR SUBUNIT DHAM"/>
    <property type="match status" value="1"/>
</dbReference>
<evidence type="ECO:0000313" key="7">
    <source>
        <dbReference type="EMBL" id="SCS25329.1"/>
    </source>
</evidence>
<dbReference type="Pfam" id="PF03610">
    <property type="entry name" value="EIIA-man"/>
    <property type="match status" value="1"/>
</dbReference>
<keyword evidence="9" id="KW-1185">Reference proteome</keyword>
<evidence type="ECO:0000256" key="4">
    <source>
        <dbReference type="ARBA" id="ARBA00022679"/>
    </source>
</evidence>
<evidence type="ECO:0000256" key="1">
    <source>
        <dbReference type="ARBA" id="ARBA00001113"/>
    </source>
</evidence>
<evidence type="ECO:0000256" key="3">
    <source>
        <dbReference type="ARBA" id="ARBA00012095"/>
    </source>
</evidence>
<sequence>MTQIVVVSHSHAIAEGTKELLEQMASGVTIVAQGGVDGGIGTSYDHIQSLINELDDDALCFYDIGSAEMNLDLAIEMYEGAQRVVKVDAPIVEGSFTAAVKLSVGASIDDTLDELTQNFG</sequence>
<dbReference type="Proteomes" id="UP000095412">
    <property type="component" value="Unassembled WGS sequence"/>
</dbReference>
<evidence type="ECO:0000256" key="5">
    <source>
        <dbReference type="ARBA" id="ARBA00046577"/>
    </source>
</evidence>
<dbReference type="EMBL" id="FMPI01000001">
    <property type="protein sequence ID" value="SCS25329.1"/>
    <property type="molecule type" value="Genomic_DNA"/>
</dbReference>
<dbReference type="EMBL" id="FMPG01000001">
    <property type="protein sequence ID" value="SCS40967.1"/>
    <property type="molecule type" value="Genomic_DNA"/>
</dbReference>
<dbReference type="PROSITE" id="PS51096">
    <property type="entry name" value="PTS_EIIA_TYPE_4"/>
    <property type="match status" value="1"/>
</dbReference>
<evidence type="ECO:0000313" key="9">
    <source>
        <dbReference type="Proteomes" id="UP000095412"/>
    </source>
</evidence>
<organism evidence="8 10">
    <name type="scientific">Staphylococcus caeli</name>
    <dbReference type="NCBI Taxonomy" id="2201815"/>
    <lineage>
        <taxon>Bacteria</taxon>
        <taxon>Bacillati</taxon>
        <taxon>Bacillota</taxon>
        <taxon>Bacilli</taxon>
        <taxon>Bacillales</taxon>
        <taxon>Staphylococcaceae</taxon>
        <taxon>Staphylococcus</taxon>
    </lineage>
</organism>
<dbReference type="OrthoDB" id="7065393at2"/>
<comment type="subunit">
    <text evidence="5">Homodimer. The dihydroxyacetone kinase complex is composed of a homodimer of DhaM, a homodimer of DhaK and the subunit DhaL.</text>
</comment>
<dbReference type="InterPro" id="IPR012844">
    <property type="entry name" value="DhaM_N"/>
</dbReference>
<evidence type="ECO:0000256" key="2">
    <source>
        <dbReference type="ARBA" id="ARBA00002788"/>
    </source>
</evidence>
<dbReference type="InterPro" id="IPR039643">
    <property type="entry name" value="DhaM"/>
</dbReference>
<comment type="function">
    <text evidence="2">Component of the dihydroxyacetone kinase complex, which is responsible for the phosphoenolpyruvate (PEP)-dependent phosphorylation of dihydroxyacetone. DhaM serves as the phosphoryl donor. Is phosphorylated by phosphoenolpyruvate in an EI- and HPr-dependent reaction, and a phosphorelay system on histidine residues finally leads to phosphoryl transfer to DhaL and dihydroxyacetone.</text>
</comment>
<reference evidence="7 9" key="1">
    <citation type="submission" date="2016-09" db="EMBL/GenBank/DDBJ databases">
        <authorList>
            <consortium name="Pathogen Informatics"/>
            <person name="Sun Q."/>
            <person name="Inoue M."/>
        </authorList>
    </citation>
    <scope>NUCLEOTIDE SEQUENCE [LARGE SCALE GENOMIC DNA]</scope>
    <source>
        <strain evidence="7 9">82C</strain>
    </source>
</reference>
<dbReference type="SUPFAM" id="SSF53062">
    <property type="entry name" value="PTS system fructose IIA component-like"/>
    <property type="match status" value="1"/>
</dbReference>
<dbReference type="PANTHER" id="PTHR38594:SF1">
    <property type="entry name" value="PEP-DEPENDENT DIHYDROXYACETONE KINASE, PHOSPHORYL DONOR SUBUNIT DHAM"/>
    <property type="match status" value="1"/>
</dbReference>